<name>A0A6A6WFA7_9PEZI</name>
<feature type="compositionally biased region" description="Low complexity" evidence="1">
    <location>
        <begin position="481"/>
        <end position="493"/>
    </location>
</feature>
<dbReference type="RefSeq" id="XP_033603017.1">
    <property type="nucleotide sequence ID" value="XM_033740509.1"/>
</dbReference>
<dbReference type="EMBL" id="ML996568">
    <property type="protein sequence ID" value="KAF2760566.1"/>
    <property type="molecule type" value="Genomic_DNA"/>
</dbReference>
<sequence length="924" mass="105406">MPSYDYSHDRLRDPYTTRPRDYDSSHYYNPRHYENIPRSSPYNDPSYLSSASSAYNRSERRRWPPSPSVDDESDALAKEFGNASLTDPRDDVPARGTPDQNPIIEDVDPPSFVPENKEDRFVIVGRGSNDDEQDTPTRERRRSRFNRMPALNTDIEEANLYSRREPSPYAFSRDSDKPSKREPGDFYLSPKPMTPSYSSTPRLAPPEDRKPRPKSQRSSAMTSDANSTFEDSDVELDEELLKNTRRPARYSFAPSSSDHAREDIRASLQDLKKEATSKQSNVRFSDTPGSGTSSQASTPPPNQRAQKIHTQQTSASSKNNSPRNSYPDSDSHLRPATAVPSSAQLKEPSYPPSPPRSPWEKEQPTFPRSSSKPTSRPVSPIHNNSVPSPPRTRDADRYPSTYSSGDSRVRPEPRVSSSLRHDTLPPPSPVIKVQATTPARKSKLPYPDDDHGSDGVYIPTVEAPIQRQRLPELDVNKAQSWKKSSSRPSSPTRHSPKNATTRPILTHRYTDSTGSGTDSPTSKHRHKDSYGSESDSESRRKTERVLQMKSCPRPGWTTHHDDWVAIQGYSKFAICRDCYKNHIAGTIFDHDDEIKRPRYRPGVKLRCSFDSAWVRMAFTLTKWRRERDLGLIKDLAEIAEKESECPKNEKIPGVWYGLKHEGKFVPDLFICPYDIHQLEALFSTLKGMFTIIPQPRERSPHRCTLGRPSSPEFTSYLDVLHAIDEKAVAETKHQGYCMPNMKPLVALFPSTPERQLTTSVSQPPPPCTRGFFITNAKWHYIPRLPEFTVCSECYTKHIKPYIAEGYLADRFLAKPTYLPRSLDANGVSCQMYPKSMQKLWADSDEYNDYDTLAAKARERKREEDRYRARISTLERRMDRATKKAAEEGLDGRGRDRNASGGLLEQQRMMQYEMDRLAADWRKYE</sequence>
<dbReference type="GeneID" id="54481563"/>
<evidence type="ECO:0000256" key="1">
    <source>
        <dbReference type="SAM" id="MobiDB-lite"/>
    </source>
</evidence>
<feature type="region of interest" description="Disordered" evidence="1">
    <location>
        <begin position="1"/>
        <end position="547"/>
    </location>
</feature>
<feature type="compositionally biased region" description="Polar residues" evidence="1">
    <location>
        <begin position="37"/>
        <end position="56"/>
    </location>
</feature>
<accession>A0A6A6WFA7</accession>
<dbReference type="Proteomes" id="UP000799437">
    <property type="component" value="Unassembled WGS sequence"/>
</dbReference>
<feature type="region of interest" description="Disordered" evidence="1">
    <location>
        <begin position="877"/>
        <end position="903"/>
    </location>
</feature>
<gene>
    <name evidence="2" type="ORF">EJ05DRAFT_289283</name>
</gene>
<feature type="compositionally biased region" description="Low complexity" evidence="1">
    <location>
        <begin position="511"/>
        <end position="520"/>
    </location>
</feature>
<evidence type="ECO:0000313" key="3">
    <source>
        <dbReference type="Proteomes" id="UP000799437"/>
    </source>
</evidence>
<feature type="compositionally biased region" description="Basic and acidic residues" evidence="1">
    <location>
        <begin position="536"/>
        <end position="546"/>
    </location>
</feature>
<dbReference type="OrthoDB" id="5296at2759"/>
<feature type="compositionally biased region" description="Polar residues" evidence="1">
    <location>
        <begin position="216"/>
        <end position="229"/>
    </location>
</feature>
<feature type="compositionally biased region" description="Basic and acidic residues" evidence="1">
    <location>
        <begin position="258"/>
        <end position="276"/>
    </location>
</feature>
<keyword evidence="3" id="KW-1185">Reference proteome</keyword>
<feature type="compositionally biased region" description="Polar residues" evidence="1">
    <location>
        <begin position="277"/>
        <end position="328"/>
    </location>
</feature>
<feature type="compositionally biased region" description="Basic and acidic residues" evidence="1">
    <location>
        <begin position="407"/>
        <end position="423"/>
    </location>
</feature>
<reference evidence="2" key="1">
    <citation type="journal article" date="2020" name="Stud. Mycol.">
        <title>101 Dothideomycetes genomes: a test case for predicting lifestyles and emergence of pathogens.</title>
        <authorList>
            <person name="Haridas S."/>
            <person name="Albert R."/>
            <person name="Binder M."/>
            <person name="Bloem J."/>
            <person name="Labutti K."/>
            <person name="Salamov A."/>
            <person name="Andreopoulos B."/>
            <person name="Baker S."/>
            <person name="Barry K."/>
            <person name="Bills G."/>
            <person name="Bluhm B."/>
            <person name="Cannon C."/>
            <person name="Castanera R."/>
            <person name="Culley D."/>
            <person name="Daum C."/>
            <person name="Ezra D."/>
            <person name="Gonzalez J."/>
            <person name="Henrissat B."/>
            <person name="Kuo A."/>
            <person name="Liang C."/>
            <person name="Lipzen A."/>
            <person name="Lutzoni F."/>
            <person name="Magnuson J."/>
            <person name="Mondo S."/>
            <person name="Nolan M."/>
            <person name="Ohm R."/>
            <person name="Pangilinan J."/>
            <person name="Park H.-J."/>
            <person name="Ramirez L."/>
            <person name="Alfaro M."/>
            <person name="Sun H."/>
            <person name="Tritt A."/>
            <person name="Yoshinaga Y."/>
            <person name="Zwiers L.-H."/>
            <person name="Turgeon B."/>
            <person name="Goodwin S."/>
            <person name="Spatafora J."/>
            <person name="Crous P."/>
            <person name="Grigoriev I."/>
        </authorList>
    </citation>
    <scope>NUCLEOTIDE SEQUENCE</scope>
    <source>
        <strain evidence="2">CBS 121739</strain>
    </source>
</reference>
<feature type="compositionally biased region" description="Polar residues" evidence="1">
    <location>
        <begin position="366"/>
        <end position="386"/>
    </location>
</feature>
<protein>
    <submittedName>
        <fullName evidence="2">Uncharacterized protein</fullName>
    </submittedName>
</protein>
<feature type="compositionally biased region" description="Basic and acidic residues" evidence="1">
    <location>
        <begin position="1"/>
        <end position="24"/>
    </location>
</feature>
<proteinExistence type="predicted"/>
<dbReference type="AlphaFoldDB" id="A0A6A6WFA7"/>
<feature type="compositionally biased region" description="Basic and acidic residues" evidence="1">
    <location>
        <begin position="877"/>
        <end position="897"/>
    </location>
</feature>
<organism evidence="2 3">
    <name type="scientific">Pseudovirgaria hyperparasitica</name>
    <dbReference type="NCBI Taxonomy" id="470096"/>
    <lineage>
        <taxon>Eukaryota</taxon>
        <taxon>Fungi</taxon>
        <taxon>Dikarya</taxon>
        <taxon>Ascomycota</taxon>
        <taxon>Pezizomycotina</taxon>
        <taxon>Dothideomycetes</taxon>
        <taxon>Dothideomycetes incertae sedis</taxon>
        <taxon>Acrospermales</taxon>
        <taxon>Acrospermaceae</taxon>
        <taxon>Pseudovirgaria</taxon>
    </lineage>
</organism>
<feature type="compositionally biased region" description="Basic and acidic residues" evidence="1">
    <location>
        <begin position="173"/>
        <end position="184"/>
    </location>
</feature>
<evidence type="ECO:0000313" key="2">
    <source>
        <dbReference type="EMBL" id="KAF2760566.1"/>
    </source>
</evidence>